<dbReference type="EMBL" id="CP024310">
    <property type="protein sequence ID" value="AUX79389.1"/>
    <property type="molecule type" value="Genomic_DNA"/>
</dbReference>
<reference evidence="1 2" key="1">
    <citation type="submission" date="2017-10" db="EMBL/GenBank/DDBJ databases">
        <title>Analysis of the genome sequences of Rhizobium populations associated to common bean (phaseolus vulgaris).</title>
        <authorList>
            <person name="Bustos P."/>
            <person name="Santamaria R.I."/>
            <person name="Miranda-Sanchez F."/>
            <person name="Perez-Carrascal O."/>
            <person name="Juarez S."/>
            <person name="Lozano L."/>
            <person name="Martinez-Flores I."/>
            <person name="Vinuesa P."/>
            <person name="Martinez-Romero E."/>
            <person name="Cevallos M.A."/>
            <person name="Romero D."/>
            <person name="Davila G."/>
            <person name="Gonzalez V."/>
        </authorList>
    </citation>
    <scope>NUCLEOTIDE SEQUENCE [LARGE SCALE GENOMIC DNA]</scope>
    <source>
        <strain evidence="1 2">NXT3</strain>
        <plasmid evidence="2">Plasmid psfrenxt3c</plasmid>
    </source>
</reference>
<sequence>MRFHMTEQASAEHFKKVTGSDRDFSAFYNFDDFTQEKADSVDLTARASIEGANGFGRVNASRVKIADDE</sequence>
<protein>
    <submittedName>
        <fullName evidence="1">Uncharacterized protein</fullName>
    </submittedName>
</protein>
<geneLocation type="plasmid" evidence="2">
    <name>psfrenxt3c</name>
</geneLocation>
<dbReference type="Proteomes" id="UP000239340">
    <property type="component" value="Plasmid pSfreNXT3c"/>
</dbReference>
<name>A0A2L0HF34_RHIFR</name>
<proteinExistence type="predicted"/>
<accession>A0A2L0HF34</accession>
<gene>
    <name evidence="1" type="ORF">NXT3_PC00213</name>
</gene>
<keyword evidence="1" id="KW-0614">Plasmid</keyword>
<organism evidence="1 2">
    <name type="scientific">Rhizobium fredii</name>
    <name type="common">Sinorhizobium fredii</name>
    <dbReference type="NCBI Taxonomy" id="380"/>
    <lineage>
        <taxon>Bacteria</taxon>
        <taxon>Pseudomonadati</taxon>
        <taxon>Pseudomonadota</taxon>
        <taxon>Alphaproteobacteria</taxon>
        <taxon>Hyphomicrobiales</taxon>
        <taxon>Rhizobiaceae</taxon>
        <taxon>Sinorhizobium/Ensifer group</taxon>
        <taxon>Sinorhizobium</taxon>
    </lineage>
</organism>
<dbReference type="AlphaFoldDB" id="A0A2L0HF34"/>
<evidence type="ECO:0000313" key="2">
    <source>
        <dbReference type="Proteomes" id="UP000239340"/>
    </source>
</evidence>
<evidence type="ECO:0000313" key="1">
    <source>
        <dbReference type="EMBL" id="AUX79389.1"/>
    </source>
</evidence>